<dbReference type="EC" id="2.7.7.13" evidence="2"/>
<dbReference type="Pfam" id="PF00483">
    <property type="entry name" value="NTP_transferase"/>
    <property type="match status" value="1"/>
</dbReference>
<dbReference type="CDD" id="cd02213">
    <property type="entry name" value="cupin_PMI_typeII_C"/>
    <property type="match status" value="1"/>
</dbReference>
<dbReference type="InterPro" id="IPR006375">
    <property type="entry name" value="Man1P_GuaTrfase/Man6P_Isoase"/>
</dbReference>
<dbReference type="GO" id="GO:0005525">
    <property type="term" value="F:GTP binding"/>
    <property type="evidence" value="ECO:0007669"/>
    <property type="project" value="UniProtKB-KW"/>
</dbReference>
<dbReference type="Pfam" id="PF01050">
    <property type="entry name" value="MannoseP_isomer"/>
    <property type="match status" value="1"/>
</dbReference>
<proteinExistence type="inferred from homology"/>
<feature type="domain" description="Nucleotidyl transferase" evidence="9">
    <location>
        <begin position="2"/>
        <end position="279"/>
    </location>
</feature>
<accession>A0A292YBF9</accession>
<reference evidence="12 13" key="1">
    <citation type="journal article" date="2017" name="Syst. Appl. Microbiol.">
        <title>Lebetimonas natsushimae sp. nov., a novel strictly anaerobic, moderately thermophilic chemoautotroph isolated from a deep-sea hydrothermal vent polychaete nest in the Mid-Okinawa Trough.</title>
        <authorList>
            <person name="Nagata R."/>
            <person name="Takaki Y."/>
            <person name="Tame A."/>
            <person name="Nunoura T."/>
            <person name="Muto H."/>
            <person name="Mino S."/>
            <person name="Sawayama S."/>
            <person name="Takai K."/>
            <person name="Nakagawa S."/>
        </authorList>
    </citation>
    <scope>NUCLEOTIDE SEQUENCE [LARGE SCALE GENOMIC DNA]</scope>
    <source>
        <strain evidence="12 13">HS1857</strain>
    </source>
</reference>
<dbReference type="SUPFAM" id="SSF51182">
    <property type="entry name" value="RmlC-like cupins"/>
    <property type="match status" value="1"/>
</dbReference>
<dbReference type="Pfam" id="PF22640">
    <property type="entry name" value="ManC_GMP_beta-helix"/>
    <property type="match status" value="1"/>
</dbReference>
<dbReference type="PANTHER" id="PTHR46390:SF1">
    <property type="entry name" value="MANNOSE-1-PHOSPHATE GUANYLYLTRANSFERASE"/>
    <property type="match status" value="1"/>
</dbReference>
<gene>
    <name evidence="12" type="ORF">LNAT_P0171</name>
</gene>
<evidence type="ECO:0000259" key="11">
    <source>
        <dbReference type="Pfam" id="PF22640"/>
    </source>
</evidence>
<feature type="domain" description="Mannose-6-phosphate isomerase type II C-terminal" evidence="10">
    <location>
        <begin position="346"/>
        <end position="464"/>
    </location>
</feature>
<dbReference type="InterPro" id="IPR049577">
    <property type="entry name" value="GMPP_N"/>
</dbReference>
<dbReference type="InterPro" id="IPR011051">
    <property type="entry name" value="RmlC_Cupin_sf"/>
</dbReference>
<dbReference type="InterPro" id="IPR001538">
    <property type="entry name" value="Man6P_isomerase-2_C"/>
</dbReference>
<comment type="catalytic activity">
    <reaction evidence="7">
        <text>alpha-D-mannose 1-phosphate + GTP + H(+) = GDP-alpha-D-mannose + diphosphate</text>
        <dbReference type="Rhea" id="RHEA:15229"/>
        <dbReference type="ChEBI" id="CHEBI:15378"/>
        <dbReference type="ChEBI" id="CHEBI:33019"/>
        <dbReference type="ChEBI" id="CHEBI:37565"/>
        <dbReference type="ChEBI" id="CHEBI:57527"/>
        <dbReference type="ChEBI" id="CHEBI:58409"/>
        <dbReference type="EC" id="2.7.7.13"/>
    </reaction>
</comment>
<sequence length="469" mass="53529">MKAVILAGGSGTRLFPLSRKKFPKQFLNLGDSESLFQKTVKRNLKALKDINDVIIITNNDYQFHVKNQLKDIFNNKLNLILEPVGRNTAPAIALAIKYAFEKLGVGENEILFVSPSDHLISPDDKFAEYIKEAEKLAKKGYIVTFGVNPTKPETGYGYIEAGDLAENAYKVKQFHEKPNLKTAQKYLMAGNYYWNSGMFAFSIETILEEFKKFVPEIYEKIENSSFEEVIKDFENMPDISIDYAVMEKTDKAVVLPLNIIWSDVGSWDSVYDVLDKDENQNVKIGNIIDIDTKNSLIMGEDRLIATIGVDSLMVIETSDAIVVAKKGQGQQIKNLVSLLKNNSQTKELTEFHKTVYRPWGSYTELEKGERYRIKKIVVNPGEQLSLQLHYHRSEHWIVVKGTAKVVLGDEKGNLKEFFIHENESTYVPKSTKHRLINPGKIPLELIEVQVGEYVEEDDIIRFNDKYKRV</sequence>
<dbReference type="FunFam" id="2.60.120.10:FF:000032">
    <property type="entry name" value="Mannose-1-phosphate guanylyltransferase/mannose-6-phosphate isomerase"/>
    <property type="match status" value="1"/>
</dbReference>
<keyword evidence="6" id="KW-0342">GTP-binding</keyword>
<dbReference type="GO" id="GO:0016853">
    <property type="term" value="F:isomerase activity"/>
    <property type="evidence" value="ECO:0007669"/>
    <property type="project" value="UniProtKB-KW"/>
</dbReference>
<comment type="similarity">
    <text evidence="1 8">Belongs to the mannose-6-phosphate isomerase type 2 family.</text>
</comment>
<evidence type="ECO:0000256" key="1">
    <source>
        <dbReference type="ARBA" id="ARBA00006115"/>
    </source>
</evidence>
<dbReference type="Gene3D" id="3.90.550.10">
    <property type="entry name" value="Spore Coat Polysaccharide Biosynthesis Protein SpsA, Chain A"/>
    <property type="match status" value="1"/>
</dbReference>
<protein>
    <recommendedName>
        <fullName evidence="2">mannose-1-phosphate guanylyltransferase</fullName>
        <ecNumber evidence="2">2.7.7.13</ecNumber>
    </recommendedName>
</protein>
<dbReference type="Proteomes" id="UP000217944">
    <property type="component" value="Unassembled WGS sequence"/>
</dbReference>
<dbReference type="InterPro" id="IPR005835">
    <property type="entry name" value="NTP_transferase_dom"/>
</dbReference>
<dbReference type="InterPro" id="IPR014710">
    <property type="entry name" value="RmlC-like_jellyroll"/>
</dbReference>
<dbReference type="PANTHER" id="PTHR46390">
    <property type="entry name" value="MANNOSE-1-PHOSPHATE GUANYLYLTRANSFERASE"/>
    <property type="match status" value="1"/>
</dbReference>
<dbReference type="InterPro" id="IPR051161">
    <property type="entry name" value="Mannose-6P_isomerase_type2"/>
</dbReference>
<dbReference type="InterPro" id="IPR054566">
    <property type="entry name" value="ManC/GMP-like_b-helix"/>
</dbReference>
<keyword evidence="12" id="KW-0413">Isomerase</keyword>
<dbReference type="CDD" id="cd02509">
    <property type="entry name" value="GDP-M1P_Guanylyltransferase"/>
    <property type="match status" value="1"/>
</dbReference>
<dbReference type="GO" id="GO:0000271">
    <property type="term" value="P:polysaccharide biosynthetic process"/>
    <property type="evidence" value="ECO:0007669"/>
    <property type="project" value="InterPro"/>
</dbReference>
<dbReference type="RefSeq" id="WP_096258040.1">
    <property type="nucleotide sequence ID" value="NZ_BDME01000001.1"/>
</dbReference>
<keyword evidence="3 12" id="KW-0808">Transferase</keyword>
<keyword evidence="5" id="KW-0547">Nucleotide-binding</keyword>
<dbReference type="Gene3D" id="2.60.120.10">
    <property type="entry name" value="Jelly Rolls"/>
    <property type="match status" value="1"/>
</dbReference>
<keyword evidence="4 12" id="KW-0548">Nucleotidyltransferase</keyword>
<feature type="domain" description="MannoseP isomerase/GMP-like beta-helix" evidence="11">
    <location>
        <begin position="285"/>
        <end position="337"/>
    </location>
</feature>
<dbReference type="GO" id="GO:0009298">
    <property type="term" value="P:GDP-mannose biosynthetic process"/>
    <property type="evidence" value="ECO:0007669"/>
    <property type="project" value="TreeGrafter"/>
</dbReference>
<evidence type="ECO:0000259" key="9">
    <source>
        <dbReference type="Pfam" id="PF00483"/>
    </source>
</evidence>
<dbReference type="OrthoDB" id="9806359at2"/>
<evidence type="ECO:0000256" key="5">
    <source>
        <dbReference type="ARBA" id="ARBA00022741"/>
    </source>
</evidence>
<evidence type="ECO:0000256" key="8">
    <source>
        <dbReference type="RuleBase" id="RU004190"/>
    </source>
</evidence>
<evidence type="ECO:0000256" key="7">
    <source>
        <dbReference type="ARBA" id="ARBA00047343"/>
    </source>
</evidence>
<evidence type="ECO:0000256" key="6">
    <source>
        <dbReference type="ARBA" id="ARBA00023134"/>
    </source>
</evidence>
<keyword evidence="13" id="KW-1185">Reference proteome</keyword>
<evidence type="ECO:0000256" key="3">
    <source>
        <dbReference type="ARBA" id="ARBA00022679"/>
    </source>
</evidence>
<dbReference type="GO" id="GO:0004475">
    <property type="term" value="F:mannose-1-phosphate guanylyltransferase (GTP) activity"/>
    <property type="evidence" value="ECO:0007669"/>
    <property type="project" value="UniProtKB-EC"/>
</dbReference>
<name>A0A292YBF9_9BACT</name>
<evidence type="ECO:0000259" key="10">
    <source>
        <dbReference type="Pfam" id="PF01050"/>
    </source>
</evidence>
<evidence type="ECO:0000256" key="2">
    <source>
        <dbReference type="ARBA" id="ARBA00012387"/>
    </source>
</evidence>
<comment type="caution">
    <text evidence="12">The sequence shown here is derived from an EMBL/GenBank/DDBJ whole genome shotgun (WGS) entry which is preliminary data.</text>
</comment>
<dbReference type="EMBL" id="BDME01000001">
    <property type="protein sequence ID" value="GAX86876.1"/>
    <property type="molecule type" value="Genomic_DNA"/>
</dbReference>
<dbReference type="FunFam" id="3.90.550.10:FF:000046">
    <property type="entry name" value="Mannose-1-phosphate guanylyltransferase (GDP)"/>
    <property type="match status" value="1"/>
</dbReference>
<evidence type="ECO:0000313" key="13">
    <source>
        <dbReference type="Proteomes" id="UP000217944"/>
    </source>
</evidence>
<organism evidence="12 13">
    <name type="scientific">Lebetimonas natsushimae</name>
    <dbReference type="NCBI Taxonomy" id="1936991"/>
    <lineage>
        <taxon>Bacteria</taxon>
        <taxon>Pseudomonadati</taxon>
        <taxon>Campylobacterota</taxon>
        <taxon>Epsilonproteobacteria</taxon>
        <taxon>Nautiliales</taxon>
        <taxon>Nautiliaceae</taxon>
        <taxon>Lebetimonas</taxon>
    </lineage>
</organism>
<evidence type="ECO:0000313" key="12">
    <source>
        <dbReference type="EMBL" id="GAX86876.1"/>
    </source>
</evidence>
<dbReference type="SUPFAM" id="SSF53448">
    <property type="entry name" value="Nucleotide-diphospho-sugar transferases"/>
    <property type="match status" value="1"/>
</dbReference>
<dbReference type="AlphaFoldDB" id="A0A292YBF9"/>
<dbReference type="InterPro" id="IPR029044">
    <property type="entry name" value="Nucleotide-diphossugar_trans"/>
</dbReference>
<dbReference type="NCBIfam" id="TIGR01479">
    <property type="entry name" value="GMP_PMI"/>
    <property type="match status" value="1"/>
</dbReference>
<evidence type="ECO:0000256" key="4">
    <source>
        <dbReference type="ARBA" id="ARBA00022695"/>
    </source>
</evidence>